<feature type="domain" description="Heterokaryon incompatibility" evidence="1">
    <location>
        <begin position="47"/>
        <end position="211"/>
    </location>
</feature>
<dbReference type="Pfam" id="PF06985">
    <property type="entry name" value="HET"/>
    <property type="match status" value="1"/>
</dbReference>
<name>W3X0M7_PESFW</name>
<dbReference type="OrthoDB" id="2288928at2759"/>
<gene>
    <name evidence="2" type="ORF">PFICI_09541</name>
</gene>
<proteinExistence type="predicted"/>
<keyword evidence="3" id="KW-1185">Reference proteome</keyword>
<dbReference type="EMBL" id="KI912114">
    <property type="protein sequence ID" value="ETS79688.1"/>
    <property type="molecule type" value="Genomic_DNA"/>
</dbReference>
<protein>
    <recommendedName>
        <fullName evidence="1">Heterokaryon incompatibility domain-containing protein</fullName>
    </recommendedName>
</protein>
<evidence type="ECO:0000259" key="1">
    <source>
        <dbReference type="Pfam" id="PF06985"/>
    </source>
</evidence>
<reference evidence="3" key="1">
    <citation type="journal article" date="2015" name="BMC Genomics">
        <title>Genomic and transcriptomic analysis of the endophytic fungus Pestalotiopsis fici reveals its lifestyle and high potential for synthesis of natural products.</title>
        <authorList>
            <person name="Wang X."/>
            <person name="Zhang X."/>
            <person name="Liu L."/>
            <person name="Xiang M."/>
            <person name="Wang W."/>
            <person name="Sun X."/>
            <person name="Che Y."/>
            <person name="Guo L."/>
            <person name="Liu G."/>
            <person name="Guo L."/>
            <person name="Wang C."/>
            <person name="Yin W.B."/>
            <person name="Stadler M."/>
            <person name="Zhang X."/>
            <person name="Liu X."/>
        </authorList>
    </citation>
    <scope>NUCLEOTIDE SEQUENCE [LARGE SCALE GENOMIC DNA]</scope>
    <source>
        <strain evidence="3">W106-1 / CGMCC3.15140</strain>
    </source>
</reference>
<dbReference type="Pfam" id="PF26639">
    <property type="entry name" value="Het-6_barrel"/>
    <property type="match status" value="1"/>
</dbReference>
<dbReference type="RefSeq" id="XP_007836313.1">
    <property type="nucleotide sequence ID" value="XM_007838122.1"/>
</dbReference>
<accession>W3X0M7</accession>
<dbReference type="PANTHER" id="PTHR24148">
    <property type="entry name" value="ANKYRIN REPEAT DOMAIN-CONTAINING PROTEIN 39 HOMOLOG-RELATED"/>
    <property type="match status" value="1"/>
</dbReference>
<dbReference type="eggNOG" id="ENOG502S2V9">
    <property type="taxonomic scope" value="Eukaryota"/>
</dbReference>
<dbReference type="HOGENOM" id="CLU_004184_7_0_1"/>
<dbReference type="OMA" id="NSARIDW"/>
<dbReference type="PANTHER" id="PTHR24148:SF64">
    <property type="entry name" value="HETEROKARYON INCOMPATIBILITY DOMAIN-CONTAINING PROTEIN"/>
    <property type="match status" value="1"/>
</dbReference>
<sequence length="646" mass="74616">MTSPETYQYERLEKADDIRLLDILPGTDEDPIAISLQTVSLSTNPDFEALSYVWGDPAVTEQVACHGRLLRVTTNLFNAFRQLRLPDRRRTLWADAVCINQTDLDEKSQQIQIMHRIYKSCRTCAIWLGQADEHSAVALDIVQLMGEMVCRRRGISMEELESQPERDRRDPMQALRIGLDESLPAINSPRWFSLFRFLRREWFSRVWVVQEIYFSPNVLFYCGDRTTRYAPLFYTTEWILRNGMHVNHSAFRERHRQWSISKDFSSGTPGLNILGMRPECYGGQPPMLAQLLSSHRSFNATDPRDKVYAMMHLPPFRSEYPELVPDYRRSAEDIYTDVAFRLLTGPKHPFFVLTTIDIHKDPDEELRLPSWVPCWHRERKNPNIGIVWYHLMSTAVSEDAKAASRLALLPSPGRALQVRGFEFDVVQDVCEQKFWTLNGPDQPHIPLFSPLTPWEPYSPEAGRPPYQSVQGIMAAYCMTLTASCRQTYGFHSFRCGTKVYSDHVRDFVAWLTWIRTLQEMPQKTPHQNFYPPGLHALPQPTMFSTSDAEVSERSKRYSHMTSHYNIGRSLVRTRRGYLGTAPNNVRKGDVVCVFMGAAVPFVLRARDDTDGGYMMIGDANIHGIMDGEILRNWEDVKTQLRDLNIY</sequence>
<dbReference type="InterPro" id="IPR010730">
    <property type="entry name" value="HET"/>
</dbReference>
<dbReference type="GeneID" id="19274554"/>
<dbReference type="InterPro" id="IPR052895">
    <property type="entry name" value="HetReg/Transcr_Mod"/>
</dbReference>
<organism evidence="2 3">
    <name type="scientific">Pestalotiopsis fici (strain W106-1 / CGMCC3.15140)</name>
    <dbReference type="NCBI Taxonomy" id="1229662"/>
    <lineage>
        <taxon>Eukaryota</taxon>
        <taxon>Fungi</taxon>
        <taxon>Dikarya</taxon>
        <taxon>Ascomycota</taxon>
        <taxon>Pezizomycotina</taxon>
        <taxon>Sordariomycetes</taxon>
        <taxon>Xylariomycetidae</taxon>
        <taxon>Amphisphaeriales</taxon>
        <taxon>Sporocadaceae</taxon>
        <taxon>Pestalotiopsis</taxon>
    </lineage>
</organism>
<dbReference type="Proteomes" id="UP000030651">
    <property type="component" value="Unassembled WGS sequence"/>
</dbReference>
<dbReference type="AlphaFoldDB" id="W3X0M7"/>
<evidence type="ECO:0000313" key="3">
    <source>
        <dbReference type="Proteomes" id="UP000030651"/>
    </source>
</evidence>
<dbReference type="InParanoid" id="W3X0M7"/>
<evidence type="ECO:0000313" key="2">
    <source>
        <dbReference type="EMBL" id="ETS79688.1"/>
    </source>
</evidence>
<dbReference type="KEGG" id="pfy:PFICI_09541"/>